<dbReference type="SMART" id="SM01041">
    <property type="entry name" value="BRO1"/>
    <property type="match status" value="1"/>
</dbReference>
<evidence type="ECO:0000313" key="4">
    <source>
        <dbReference type="WBParaSite" id="EN70_11492"/>
    </source>
</evidence>
<sequence length="445" mass="50745">MAHWFHRNPIKATEHVDFQLKLILTTSQTSKICNELRLRRDHLLEHFKNASNDLDMVDDDFKHYLSLFSGFVFAVGYDKVADTKTSKLATLLRFRWSNSMLGTVATEVSDSWYEVLNVCVNMALWLSKHAAWIAAKDEVFKDDAKKAHTCLRRAAGILIFVRENAGRITGLTSFPGSDFDPVVLTAYINQFTAEAQEITVARAIELKHSPGLITALAYETSHLFKQADESLGKMDQSLFGKWRFYLQLKSQIYTAYAYAFLGEDLLSQDKCGDAVRACREGVSCFDVAVDFAGKYRKANGPGISAKPDSHLFFRRIRPLLERHMEKAERENGFIYHQKVPDVCPEPDRKPTFGLVEAEPFMIPSMSPLWTPAVYEAFDISKAKMPDFSKVKKSCKSLPPIQEEKVYETERDPSAADQEWNHRIIIGSDEKMTEIPRDKKCEFLKL</sequence>
<feature type="domain" description="BRO1" evidence="2">
    <location>
        <begin position="1"/>
        <end position="445"/>
    </location>
</feature>
<dbReference type="AlphaFoldDB" id="A0A1I7V9Z8"/>
<dbReference type="PANTHER" id="PTHR23032">
    <property type="entry name" value="BRO1 DOMAIN-CONTAINING PROTEIN BROX"/>
    <property type="match status" value="1"/>
</dbReference>
<name>A0A1I7V9Z8_LOALO</name>
<evidence type="ECO:0000259" key="2">
    <source>
        <dbReference type="PROSITE" id="PS51180"/>
    </source>
</evidence>
<dbReference type="STRING" id="7209.A0A1I7V9Z8"/>
<dbReference type="InterPro" id="IPR004328">
    <property type="entry name" value="BRO1_dom"/>
</dbReference>
<evidence type="ECO:0000256" key="1">
    <source>
        <dbReference type="ARBA" id="ARBA00008901"/>
    </source>
</evidence>
<keyword evidence="3" id="KW-1185">Reference proteome</keyword>
<dbReference type="Gene3D" id="1.25.40.280">
    <property type="entry name" value="alix/aip1 like domains"/>
    <property type="match status" value="1"/>
</dbReference>
<reference evidence="4" key="2">
    <citation type="submission" date="2016-11" db="UniProtKB">
        <authorList>
            <consortium name="WormBaseParasite"/>
        </authorList>
    </citation>
    <scope>IDENTIFICATION</scope>
</reference>
<dbReference type="Proteomes" id="UP000095285">
    <property type="component" value="Unassembled WGS sequence"/>
</dbReference>
<dbReference type="InterPro" id="IPR038898">
    <property type="entry name" value="BROX"/>
</dbReference>
<dbReference type="PROSITE" id="PS51180">
    <property type="entry name" value="BRO1"/>
    <property type="match status" value="1"/>
</dbReference>
<evidence type="ECO:0000313" key="3">
    <source>
        <dbReference type="Proteomes" id="UP000095285"/>
    </source>
</evidence>
<accession>A0A1I7V9Z8</accession>
<organism evidence="3 4">
    <name type="scientific">Loa loa</name>
    <name type="common">Eye worm</name>
    <name type="synonym">Filaria loa</name>
    <dbReference type="NCBI Taxonomy" id="7209"/>
    <lineage>
        <taxon>Eukaryota</taxon>
        <taxon>Metazoa</taxon>
        <taxon>Ecdysozoa</taxon>
        <taxon>Nematoda</taxon>
        <taxon>Chromadorea</taxon>
        <taxon>Rhabditida</taxon>
        <taxon>Spirurina</taxon>
        <taxon>Spiruromorpha</taxon>
        <taxon>Filarioidea</taxon>
        <taxon>Onchocercidae</taxon>
        <taxon>Loa</taxon>
    </lineage>
</organism>
<dbReference type="Pfam" id="PF03097">
    <property type="entry name" value="BRO1"/>
    <property type="match status" value="1"/>
</dbReference>
<protein>
    <submittedName>
        <fullName evidence="4">BRO1 domain-containing protein</fullName>
    </submittedName>
</protein>
<dbReference type="InterPro" id="IPR038499">
    <property type="entry name" value="BRO1_sf"/>
</dbReference>
<comment type="similarity">
    <text evidence="1">Belongs to the BROX family.</text>
</comment>
<dbReference type="WBParaSite" id="EN70_11492">
    <property type="protein sequence ID" value="EN70_11492"/>
    <property type="gene ID" value="EN70_11492"/>
</dbReference>
<proteinExistence type="inferred from homology"/>
<dbReference type="PANTHER" id="PTHR23032:SF13">
    <property type="entry name" value="BRO1 DOMAIN-CONTAINING PROTEIN BROX"/>
    <property type="match status" value="1"/>
</dbReference>
<reference evidence="3" key="1">
    <citation type="submission" date="2012-04" db="EMBL/GenBank/DDBJ databases">
        <title>The Genome Sequence of Loa loa.</title>
        <authorList>
            <consortium name="The Broad Institute Genome Sequencing Platform"/>
            <consortium name="Broad Institute Genome Sequencing Center for Infectious Disease"/>
            <person name="Nutman T.B."/>
            <person name="Fink D.L."/>
            <person name="Russ C."/>
            <person name="Young S."/>
            <person name="Zeng Q."/>
            <person name="Gargeya S."/>
            <person name="Alvarado L."/>
            <person name="Berlin A."/>
            <person name="Chapman S.B."/>
            <person name="Chen Z."/>
            <person name="Freedman E."/>
            <person name="Gellesch M."/>
            <person name="Goldberg J."/>
            <person name="Griggs A."/>
            <person name="Gujja S."/>
            <person name="Heilman E.R."/>
            <person name="Heiman D."/>
            <person name="Howarth C."/>
            <person name="Mehta T."/>
            <person name="Neiman D."/>
            <person name="Pearson M."/>
            <person name="Roberts A."/>
            <person name="Saif S."/>
            <person name="Shea T."/>
            <person name="Shenoy N."/>
            <person name="Sisk P."/>
            <person name="Stolte C."/>
            <person name="Sykes S."/>
            <person name="White J."/>
            <person name="Yandava C."/>
            <person name="Haas B."/>
            <person name="Henn M.R."/>
            <person name="Nusbaum C."/>
            <person name="Birren B."/>
        </authorList>
    </citation>
    <scope>NUCLEOTIDE SEQUENCE [LARGE SCALE GENOMIC DNA]</scope>
</reference>